<sequence length="227" mass="25764">MDGKAVNIGVIKKVAYGLQELRQEMVFVGGATLSLYADDPAADAVRPTSDIDLSVSLAGYGAWNRLQERLQELKFHPDPQSSVICRFSYKGITIDVMPDDPKILGFSNPWYQPGLEQSIQTALPGGELRIRILPVAYFLATKFSAYHNRGGDPRSSHDFEDIVYVTDNRVRLVDEIANSPNEVREYLKQEYGEIWKNRYREEILGCHLGDHDRLPLLEDKIERILLL</sequence>
<proteinExistence type="predicted"/>
<name>A0ABP8M361_9BACT</name>
<dbReference type="InterPro" id="IPR014942">
    <property type="entry name" value="AbiEii"/>
</dbReference>
<reference evidence="2" key="1">
    <citation type="journal article" date="2019" name="Int. J. Syst. Evol. Microbiol.">
        <title>The Global Catalogue of Microorganisms (GCM) 10K type strain sequencing project: providing services to taxonomists for standard genome sequencing and annotation.</title>
        <authorList>
            <consortium name="The Broad Institute Genomics Platform"/>
            <consortium name="The Broad Institute Genome Sequencing Center for Infectious Disease"/>
            <person name="Wu L."/>
            <person name="Ma J."/>
        </authorList>
    </citation>
    <scope>NUCLEOTIDE SEQUENCE [LARGE SCALE GENOMIC DNA]</scope>
    <source>
        <strain evidence="2">JCM 17926</strain>
    </source>
</reference>
<dbReference type="Proteomes" id="UP001500552">
    <property type="component" value="Unassembled WGS sequence"/>
</dbReference>
<dbReference type="Pfam" id="PF08843">
    <property type="entry name" value="AbiEii"/>
    <property type="match status" value="1"/>
</dbReference>
<dbReference type="EMBL" id="BAABHC010000035">
    <property type="protein sequence ID" value="GAA4443312.1"/>
    <property type="molecule type" value="Genomic_DNA"/>
</dbReference>
<evidence type="ECO:0000313" key="2">
    <source>
        <dbReference type="Proteomes" id="UP001500552"/>
    </source>
</evidence>
<dbReference type="RefSeq" id="WP_345162453.1">
    <property type="nucleotide sequence ID" value="NZ_BAABHC010000035.1"/>
</dbReference>
<keyword evidence="2" id="KW-1185">Reference proteome</keyword>
<organism evidence="1 2">
    <name type="scientific">Pontibacter saemangeumensis</name>
    <dbReference type="NCBI Taxonomy" id="1084525"/>
    <lineage>
        <taxon>Bacteria</taxon>
        <taxon>Pseudomonadati</taxon>
        <taxon>Bacteroidota</taxon>
        <taxon>Cytophagia</taxon>
        <taxon>Cytophagales</taxon>
        <taxon>Hymenobacteraceae</taxon>
        <taxon>Pontibacter</taxon>
    </lineage>
</organism>
<protein>
    <recommendedName>
        <fullName evidence="3">Nucleotidyl transferase AbiEii toxin, Type IV TA system</fullName>
    </recommendedName>
</protein>
<evidence type="ECO:0000313" key="1">
    <source>
        <dbReference type="EMBL" id="GAA4443312.1"/>
    </source>
</evidence>
<accession>A0ABP8M361</accession>
<comment type="caution">
    <text evidence="1">The sequence shown here is derived from an EMBL/GenBank/DDBJ whole genome shotgun (WGS) entry which is preliminary data.</text>
</comment>
<gene>
    <name evidence="1" type="ORF">GCM10023188_43870</name>
</gene>
<evidence type="ECO:0008006" key="3">
    <source>
        <dbReference type="Google" id="ProtNLM"/>
    </source>
</evidence>